<dbReference type="SUPFAM" id="SSF52518">
    <property type="entry name" value="Thiamin diphosphate-binding fold (THDP-binding)"/>
    <property type="match status" value="1"/>
</dbReference>
<accession>A0AAW1PRN8</accession>
<feature type="domain" description="2-oxoglutarate dehydrogenase E1 component/KDG C-terminal" evidence="6">
    <location>
        <begin position="60"/>
        <end position="232"/>
    </location>
</feature>
<dbReference type="GO" id="GO:0030976">
    <property type="term" value="F:thiamine pyrophosphate binding"/>
    <property type="evidence" value="ECO:0007669"/>
    <property type="project" value="InterPro"/>
</dbReference>
<dbReference type="Pfam" id="PF02779">
    <property type="entry name" value="Transket_pyr"/>
    <property type="match status" value="1"/>
</dbReference>
<dbReference type="InterPro" id="IPR005475">
    <property type="entry name" value="Transketolase-like_Pyr-bd"/>
</dbReference>
<comment type="caution">
    <text evidence="7">The sequence shown here is derived from an EMBL/GenBank/DDBJ whole genome shotgun (WGS) entry which is preliminary data.</text>
</comment>
<evidence type="ECO:0000256" key="4">
    <source>
        <dbReference type="ARBA" id="ARBA00023052"/>
    </source>
</evidence>
<evidence type="ECO:0000313" key="7">
    <source>
        <dbReference type="EMBL" id="KAK9810773.1"/>
    </source>
</evidence>
<dbReference type="Gene3D" id="3.40.50.12470">
    <property type="match status" value="1"/>
</dbReference>
<proteinExistence type="inferred from homology"/>
<dbReference type="InterPro" id="IPR011603">
    <property type="entry name" value="2oxoglutarate_DH_E1"/>
</dbReference>
<dbReference type="InterPro" id="IPR042179">
    <property type="entry name" value="KGD_C_sf"/>
</dbReference>
<organism evidence="7 8">
    <name type="scientific">Symbiochloris irregularis</name>
    <dbReference type="NCBI Taxonomy" id="706552"/>
    <lineage>
        <taxon>Eukaryota</taxon>
        <taxon>Viridiplantae</taxon>
        <taxon>Chlorophyta</taxon>
        <taxon>core chlorophytes</taxon>
        <taxon>Trebouxiophyceae</taxon>
        <taxon>Trebouxiales</taxon>
        <taxon>Trebouxiaceae</taxon>
        <taxon>Symbiochloris</taxon>
    </lineage>
</organism>
<name>A0AAW1PRN8_9CHLO</name>
<feature type="domain" description="Transketolase-like pyrimidine-binding" evidence="5">
    <location>
        <begin position="15"/>
        <end position="52"/>
    </location>
</feature>
<comment type="similarity">
    <text evidence="2">Belongs to the alpha-ketoglutarate dehydrogenase family.</text>
</comment>
<evidence type="ECO:0000259" key="6">
    <source>
        <dbReference type="Pfam" id="PF16870"/>
    </source>
</evidence>
<protein>
    <submittedName>
        <fullName evidence="7">Uncharacterized protein</fullName>
    </submittedName>
</protein>
<dbReference type="GO" id="GO:0004591">
    <property type="term" value="F:oxoglutarate dehydrogenase (succinyl-transferring) activity"/>
    <property type="evidence" value="ECO:0007669"/>
    <property type="project" value="TreeGrafter"/>
</dbReference>
<dbReference type="PANTHER" id="PTHR23152">
    <property type="entry name" value="2-OXOGLUTARATE DEHYDROGENASE"/>
    <property type="match status" value="1"/>
</dbReference>
<dbReference type="InterPro" id="IPR031717">
    <property type="entry name" value="ODO-1/KGD_C"/>
</dbReference>
<dbReference type="Proteomes" id="UP001465755">
    <property type="component" value="Unassembled WGS sequence"/>
</dbReference>
<dbReference type="Gene3D" id="3.40.50.11610">
    <property type="entry name" value="Multifunctional 2-oxoglutarate metabolism enzyme, C-terminal domain"/>
    <property type="match status" value="1"/>
</dbReference>
<keyword evidence="3" id="KW-0560">Oxidoreductase</keyword>
<dbReference type="Pfam" id="PF16870">
    <property type="entry name" value="OxoGdeHyase_C"/>
    <property type="match status" value="1"/>
</dbReference>
<dbReference type="InterPro" id="IPR029061">
    <property type="entry name" value="THDP-binding"/>
</dbReference>
<gene>
    <name evidence="7" type="ORF">WJX73_006166</name>
</gene>
<reference evidence="7 8" key="1">
    <citation type="journal article" date="2024" name="Nat. Commun.">
        <title>Phylogenomics reveals the evolutionary origins of lichenization in chlorophyte algae.</title>
        <authorList>
            <person name="Puginier C."/>
            <person name="Libourel C."/>
            <person name="Otte J."/>
            <person name="Skaloud P."/>
            <person name="Haon M."/>
            <person name="Grisel S."/>
            <person name="Petersen M."/>
            <person name="Berrin J.G."/>
            <person name="Delaux P.M."/>
            <person name="Dal Grande F."/>
            <person name="Keller J."/>
        </authorList>
    </citation>
    <scope>NUCLEOTIDE SEQUENCE [LARGE SCALE GENOMIC DNA]</scope>
    <source>
        <strain evidence="7 8">SAG 2036</strain>
    </source>
</reference>
<evidence type="ECO:0000313" key="8">
    <source>
        <dbReference type="Proteomes" id="UP001465755"/>
    </source>
</evidence>
<evidence type="ECO:0000256" key="3">
    <source>
        <dbReference type="ARBA" id="ARBA00023002"/>
    </source>
</evidence>
<keyword evidence="8" id="KW-1185">Reference proteome</keyword>
<keyword evidence="4" id="KW-0786">Thiamine pyrophosphate</keyword>
<sequence>MVKTPSSLRNAERHANLTVAAPTTPAQLFHILRRQVNRPYSNPLILLTPKALHFHRQATSALHDFGPGTFFNRVIDDGKVSDNTRHLSHHPRTGAAFTVPPPQVRRVILCSGGIYYLLSRARRTRKVADIVLVRLEQIAPFPHDLVVKAVEQYKAAEVVWCQEEPKNMGAWRYVQPRYETAMRELVQLQDPSAPAQQGRQLRYVGRAAAASPATASMAIHQAETKHLIDTAMSDSLIPSGAEDLITVHQGSAA</sequence>
<dbReference type="AlphaFoldDB" id="A0AAW1PRN8"/>
<dbReference type="EMBL" id="JALJOQ010000014">
    <property type="protein sequence ID" value="KAK9810773.1"/>
    <property type="molecule type" value="Genomic_DNA"/>
</dbReference>
<dbReference type="GO" id="GO:0006099">
    <property type="term" value="P:tricarboxylic acid cycle"/>
    <property type="evidence" value="ECO:0007669"/>
    <property type="project" value="TreeGrafter"/>
</dbReference>
<dbReference type="GO" id="GO:0005739">
    <property type="term" value="C:mitochondrion"/>
    <property type="evidence" value="ECO:0007669"/>
    <property type="project" value="TreeGrafter"/>
</dbReference>
<dbReference type="PANTHER" id="PTHR23152:SF35">
    <property type="entry name" value="2-OXOGLUTARATE DEHYDROGENASE E1 COMPONENT"/>
    <property type="match status" value="1"/>
</dbReference>
<evidence type="ECO:0000256" key="2">
    <source>
        <dbReference type="ARBA" id="ARBA00006936"/>
    </source>
</evidence>
<evidence type="ECO:0000256" key="1">
    <source>
        <dbReference type="ARBA" id="ARBA00001964"/>
    </source>
</evidence>
<dbReference type="GO" id="GO:0045252">
    <property type="term" value="C:oxoglutarate dehydrogenase complex"/>
    <property type="evidence" value="ECO:0007669"/>
    <property type="project" value="TreeGrafter"/>
</dbReference>
<comment type="cofactor">
    <cofactor evidence="1">
        <name>thiamine diphosphate</name>
        <dbReference type="ChEBI" id="CHEBI:58937"/>
    </cofactor>
</comment>
<evidence type="ECO:0000259" key="5">
    <source>
        <dbReference type="Pfam" id="PF02779"/>
    </source>
</evidence>